<dbReference type="EMBL" id="VLKZ01000002">
    <property type="protein sequence ID" value="TWI59246.1"/>
    <property type="molecule type" value="Genomic_DNA"/>
</dbReference>
<feature type="domain" description="Core" evidence="2">
    <location>
        <begin position="1"/>
        <end position="96"/>
    </location>
</feature>
<dbReference type="SUPFAM" id="SSF89360">
    <property type="entry name" value="HesB-like domain"/>
    <property type="match status" value="1"/>
</dbReference>
<dbReference type="RefSeq" id="WP_144449317.1">
    <property type="nucleotide sequence ID" value="NZ_VLKZ01000002.1"/>
</dbReference>
<dbReference type="AlphaFoldDB" id="A0A562QT28"/>
<reference evidence="3 4" key="1">
    <citation type="journal article" date="2015" name="Stand. Genomic Sci.">
        <title>Genomic Encyclopedia of Bacterial and Archaeal Type Strains, Phase III: the genomes of soil and plant-associated and newly described type strains.</title>
        <authorList>
            <person name="Whitman W.B."/>
            <person name="Woyke T."/>
            <person name="Klenk H.P."/>
            <person name="Zhou Y."/>
            <person name="Lilburn T.G."/>
            <person name="Beck B.J."/>
            <person name="De Vos P."/>
            <person name="Vandamme P."/>
            <person name="Eisen J.A."/>
            <person name="Garrity G."/>
            <person name="Hugenholtz P."/>
            <person name="Kyrpides N.C."/>
        </authorList>
    </citation>
    <scope>NUCLEOTIDE SEQUENCE [LARGE SCALE GENOMIC DNA]</scope>
    <source>
        <strain evidence="3 4">CGMCC 1.10116</strain>
    </source>
</reference>
<protein>
    <submittedName>
        <fullName evidence="3">Uncharacterized protein YneR</fullName>
    </submittedName>
</protein>
<dbReference type="InterPro" id="IPR035903">
    <property type="entry name" value="HesB-like_dom_sf"/>
</dbReference>
<evidence type="ECO:0000313" key="3">
    <source>
        <dbReference type="EMBL" id="TWI59246.1"/>
    </source>
</evidence>
<gene>
    <name evidence="3" type="ORF">IQ10_00961</name>
</gene>
<dbReference type="Gene3D" id="2.60.300.12">
    <property type="entry name" value="HesB-like domain"/>
    <property type="match status" value="1"/>
</dbReference>
<dbReference type="InterPro" id="IPR000361">
    <property type="entry name" value="ATAP_core_dom"/>
</dbReference>
<evidence type="ECO:0000313" key="4">
    <source>
        <dbReference type="Proteomes" id="UP000315711"/>
    </source>
</evidence>
<name>A0A562QT28_9BACI</name>
<accession>A0A562QT28</accession>
<evidence type="ECO:0000259" key="2">
    <source>
        <dbReference type="Pfam" id="PF01521"/>
    </source>
</evidence>
<dbReference type="OrthoDB" id="1645729at2"/>
<dbReference type="Pfam" id="PF01521">
    <property type="entry name" value="Fe-S_biosyn"/>
    <property type="match status" value="1"/>
</dbReference>
<proteinExistence type="inferred from homology"/>
<comment type="similarity">
    <text evidence="1">Belongs to the HesB/IscA family.</text>
</comment>
<dbReference type="Proteomes" id="UP000315711">
    <property type="component" value="Unassembled WGS sequence"/>
</dbReference>
<sequence length="99" mass="11483">MNIQVTKPALQWFKEELDLKGEGEYIRFFARYGGCGSIQSGFSLGISQEQPLIIGAKEEAEGITFYIEENDLWYFKGHDLKVKYSRKSDEIEFVYEEQA</sequence>
<organism evidence="3 4">
    <name type="scientific">Halalkalibacter nanhaiisediminis</name>
    <dbReference type="NCBI Taxonomy" id="688079"/>
    <lineage>
        <taxon>Bacteria</taxon>
        <taxon>Bacillati</taxon>
        <taxon>Bacillota</taxon>
        <taxon>Bacilli</taxon>
        <taxon>Bacillales</taxon>
        <taxon>Bacillaceae</taxon>
        <taxon>Halalkalibacter</taxon>
    </lineage>
</organism>
<dbReference type="InterPro" id="IPR008326">
    <property type="entry name" value="PdhI-like"/>
</dbReference>
<comment type="caution">
    <text evidence="3">The sequence shown here is derived from an EMBL/GenBank/DDBJ whole genome shotgun (WGS) entry which is preliminary data.</text>
</comment>
<evidence type="ECO:0000256" key="1">
    <source>
        <dbReference type="ARBA" id="ARBA00006718"/>
    </source>
</evidence>
<dbReference type="PIRSF" id="PIRSF034852">
    <property type="entry name" value="UCP034852"/>
    <property type="match status" value="1"/>
</dbReference>
<keyword evidence="4" id="KW-1185">Reference proteome</keyword>